<sequence length="83" mass="9319">MALKCRPPWNVYRTSFPTIASAAYKKRTAFHKCYAKIALSDDPWTRASESASQGRVKHYTFVAGLRVISTADGCDPISLQMYD</sequence>
<accession>A0ABR1BY12</accession>
<dbReference type="Proteomes" id="UP001303046">
    <property type="component" value="Unassembled WGS sequence"/>
</dbReference>
<dbReference type="EMBL" id="JAVFWL010000001">
    <property type="protein sequence ID" value="KAK6730095.1"/>
    <property type="molecule type" value="Genomic_DNA"/>
</dbReference>
<name>A0ABR1BY12_NECAM</name>
<organism evidence="1 2">
    <name type="scientific">Necator americanus</name>
    <name type="common">Human hookworm</name>
    <dbReference type="NCBI Taxonomy" id="51031"/>
    <lineage>
        <taxon>Eukaryota</taxon>
        <taxon>Metazoa</taxon>
        <taxon>Ecdysozoa</taxon>
        <taxon>Nematoda</taxon>
        <taxon>Chromadorea</taxon>
        <taxon>Rhabditida</taxon>
        <taxon>Rhabditina</taxon>
        <taxon>Rhabditomorpha</taxon>
        <taxon>Strongyloidea</taxon>
        <taxon>Ancylostomatidae</taxon>
        <taxon>Bunostominae</taxon>
        <taxon>Necator</taxon>
    </lineage>
</organism>
<evidence type="ECO:0000313" key="1">
    <source>
        <dbReference type="EMBL" id="KAK6730095.1"/>
    </source>
</evidence>
<protein>
    <submittedName>
        <fullName evidence="1">Uncharacterized protein</fullName>
    </submittedName>
</protein>
<reference evidence="1 2" key="1">
    <citation type="submission" date="2023-08" db="EMBL/GenBank/DDBJ databases">
        <title>A Necator americanus chromosomal reference genome.</title>
        <authorList>
            <person name="Ilik V."/>
            <person name="Petrzelkova K.J."/>
            <person name="Pardy F."/>
            <person name="Fuh T."/>
            <person name="Niatou-Singa F.S."/>
            <person name="Gouil Q."/>
            <person name="Baker L."/>
            <person name="Ritchie M.E."/>
            <person name="Jex A.R."/>
            <person name="Gazzola D."/>
            <person name="Li H."/>
            <person name="Toshio Fujiwara R."/>
            <person name="Zhan B."/>
            <person name="Aroian R.V."/>
            <person name="Pafco B."/>
            <person name="Schwarz E.M."/>
        </authorList>
    </citation>
    <scope>NUCLEOTIDE SEQUENCE [LARGE SCALE GENOMIC DNA]</scope>
    <source>
        <strain evidence="1 2">Aroian</strain>
        <tissue evidence="1">Whole animal</tissue>
    </source>
</reference>
<gene>
    <name evidence="1" type="primary">Necator_chrI.g3013</name>
    <name evidence="1" type="ORF">RB195_006884</name>
</gene>
<evidence type="ECO:0000313" key="2">
    <source>
        <dbReference type="Proteomes" id="UP001303046"/>
    </source>
</evidence>
<comment type="caution">
    <text evidence="1">The sequence shown here is derived from an EMBL/GenBank/DDBJ whole genome shotgun (WGS) entry which is preliminary data.</text>
</comment>
<proteinExistence type="predicted"/>
<keyword evidence="2" id="KW-1185">Reference proteome</keyword>